<reference evidence="3" key="1">
    <citation type="journal article" date="2012" name="MBio">
        <title>Comparative genome analysis of Trichophyton rubrum and related dermatophytes reveals candidate genes involved in infection.</title>
        <authorList>
            <person name="Martinez D.A."/>
            <person name="Oliver B.G."/>
            <person name="Graeser Y."/>
            <person name="Goldberg J.M."/>
            <person name="Li W."/>
            <person name="Martinez-Rossi N.M."/>
            <person name="Monod M."/>
            <person name="Shelest E."/>
            <person name="Barton R.C."/>
            <person name="Birch E."/>
            <person name="Brakhage A.A."/>
            <person name="Chen Z."/>
            <person name="Gurr S.J."/>
            <person name="Heiman D."/>
            <person name="Heitman J."/>
            <person name="Kosti I."/>
            <person name="Rossi A."/>
            <person name="Saif S."/>
            <person name="Samalova M."/>
            <person name="Saunders C.W."/>
            <person name="Shea T."/>
            <person name="Summerbell R.C."/>
            <person name="Xu J."/>
            <person name="Young S."/>
            <person name="Zeng Q."/>
            <person name="Birren B.W."/>
            <person name="Cuomo C.A."/>
            <person name="White T.C."/>
        </authorList>
    </citation>
    <scope>NUCLEOTIDE SEQUENCE [LARGE SCALE GENOMIC DNA]</scope>
    <source>
        <strain evidence="3">CBS 112818</strain>
    </source>
</reference>
<protein>
    <submittedName>
        <fullName evidence="2">Uncharacterized protein</fullName>
    </submittedName>
</protein>
<gene>
    <name evidence="2" type="ORF">TESG_01738</name>
</gene>
<evidence type="ECO:0000256" key="1">
    <source>
        <dbReference type="SAM" id="MobiDB-lite"/>
    </source>
</evidence>
<proteinExistence type="predicted"/>
<organism evidence="2 3">
    <name type="scientific">Trichophyton tonsurans (strain CBS 112818)</name>
    <name type="common">Scalp ringworm fungus</name>
    <dbReference type="NCBI Taxonomy" id="647933"/>
    <lineage>
        <taxon>Eukaryota</taxon>
        <taxon>Fungi</taxon>
        <taxon>Dikarya</taxon>
        <taxon>Ascomycota</taxon>
        <taxon>Pezizomycotina</taxon>
        <taxon>Eurotiomycetes</taxon>
        <taxon>Eurotiomycetidae</taxon>
        <taxon>Onygenales</taxon>
        <taxon>Arthrodermataceae</taxon>
        <taxon>Trichophyton</taxon>
    </lineage>
</organism>
<evidence type="ECO:0000313" key="2">
    <source>
        <dbReference type="EMBL" id="EGD94216.1"/>
    </source>
</evidence>
<accession>F2RSB7</accession>
<sequence length="139" mass="15246">MTGRQRGGRKKKFASMRRQAPATSCRDVIGRRCISLPDDIRSCILCVSCCLAGDPWRLVEDCRAAGTSTTAARRRERRPARRSRPGDADAVPPSPSLLVNVVAVVAVVAVVVAVDDVVVEVEVEVEVEVVERRPHFRPE</sequence>
<keyword evidence="3" id="KW-1185">Reference proteome</keyword>
<dbReference type="HOGENOM" id="CLU_1866540_0_0_1"/>
<dbReference type="AlphaFoldDB" id="F2RSB7"/>
<dbReference type="Proteomes" id="UP000009172">
    <property type="component" value="Unassembled WGS sequence"/>
</dbReference>
<evidence type="ECO:0000313" key="3">
    <source>
        <dbReference type="Proteomes" id="UP000009172"/>
    </source>
</evidence>
<dbReference type="EMBL" id="GG698482">
    <property type="protein sequence ID" value="EGD94216.1"/>
    <property type="molecule type" value="Genomic_DNA"/>
</dbReference>
<name>F2RSB7_TRIT1</name>
<feature type="compositionally biased region" description="Basic residues" evidence="1">
    <location>
        <begin position="72"/>
        <end position="83"/>
    </location>
</feature>
<feature type="region of interest" description="Disordered" evidence="1">
    <location>
        <begin position="66"/>
        <end position="93"/>
    </location>
</feature>